<dbReference type="RefSeq" id="XP_045951599.1">
    <property type="nucleotide sequence ID" value="XM_046098889.1"/>
</dbReference>
<organism evidence="12 13">
    <name type="scientific">Truncatella angustata</name>
    <dbReference type="NCBI Taxonomy" id="152316"/>
    <lineage>
        <taxon>Eukaryota</taxon>
        <taxon>Fungi</taxon>
        <taxon>Dikarya</taxon>
        <taxon>Ascomycota</taxon>
        <taxon>Pezizomycotina</taxon>
        <taxon>Sordariomycetes</taxon>
        <taxon>Xylariomycetidae</taxon>
        <taxon>Amphisphaeriales</taxon>
        <taxon>Sporocadaceae</taxon>
        <taxon>Truncatella</taxon>
    </lineage>
</organism>
<accession>A0A9P8RKP9</accession>
<dbReference type="GeneID" id="70127781"/>
<evidence type="ECO:0000313" key="13">
    <source>
        <dbReference type="Proteomes" id="UP000758603"/>
    </source>
</evidence>
<dbReference type="GO" id="GO:0071913">
    <property type="term" value="F:citrate secondary active transmembrane transporter activity"/>
    <property type="evidence" value="ECO:0007669"/>
    <property type="project" value="TreeGrafter"/>
</dbReference>
<dbReference type="PANTHER" id="PTHR45788:SF4">
    <property type="entry name" value="TRICARBOXYLATE TRANSPORT PROTEIN, MITOCHONDRIAL"/>
    <property type="match status" value="1"/>
</dbReference>
<feature type="repeat" description="Solcar" evidence="10">
    <location>
        <begin position="1"/>
        <end position="61"/>
    </location>
</feature>
<gene>
    <name evidence="12" type="ORF">BKA67DRAFT_527700</name>
</gene>
<sequence>MIHAASTAKETNQAQSISDAVKSLLRERGIGGLWSGLGPVLCKQATNSAVRFTTFATLQEKVVAHWPKLEGNIGSTLVLGGISGIFTVYASMPFDTTKTKMQGTSTPYGGMFNCMKQMLINDGVISFWRGTSPRLVRLILSSGITFTVYDQMIRLMRPSAPPRTSIL</sequence>
<dbReference type="Pfam" id="PF00153">
    <property type="entry name" value="Mito_carr"/>
    <property type="match status" value="2"/>
</dbReference>
<dbReference type="GO" id="GO:0031966">
    <property type="term" value="C:mitochondrial membrane"/>
    <property type="evidence" value="ECO:0007669"/>
    <property type="project" value="UniProtKB-SubCell"/>
</dbReference>
<evidence type="ECO:0000256" key="6">
    <source>
        <dbReference type="ARBA" id="ARBA00022792"/>
    </source>
</evidence>
<dbReference type="OrthoDB" id="44467at2759"/>
<dbReference type="SUPFAM" id="SSF103506">
    <property type="entry name" value="Mitochondrial carrier"/>
    <property type="match status" value="1"/>
</dbReference>
<keyword evidence="3 11" id="KW-0813">Transport</keyword>
<dbReference type="Gene3D" id="1.50.40.10">
    <property type="entry name" value="Mitochondrial carrier domain"/>
    <property type="match status" value="1"/>
</dbReference>
<evidence type="ECO:0000256" key="10">
    <source>
        <dbReference type="PROSITE-ProRule" id="PRU00282"/>
    </source>
</evidence>
<dbReference type="GO" id="GO:0006843">
    <property type="term" value="P:mitochondrial citrate transmembrane transport"/>
    <property type="evidence" value="ECO:0007669"/>
    <property type="project" value="TreeGrafter"/>
</dbReference>
<dbReference type="Proteomes" id="UP000758603">
    <property type="component" value="Unassembled WGS sequence"/>
</dbReference>
<dbReference type="InterPro" id="IPR023395">
    <property type="entry name" value="MCP_dom_sf"/>
</dbReference>
<evidence type="ECO:0000256" key="1">
    <source>
        <dbReference type="ARBA" id="ARBA00004225"/>
    </source>
</evidence>
<evidence type="ECO:0000256" key="2">
    <source>
        <dbReference type="ARBA" id="ARBA00006375"/>
    </source>
</evidence>
<dbReference type="PANTHER" id="PTHR45788">
    <property type="entry name" value="SUCCINATE/FUMARATE MITOCHONDRIAL TRANSPORTER-RELATED"/>
    <property type="match status" value="1"/>
</dbReference>
<feature type="repeat" description="Solcar" evidence="10">
    <location>
        <begin position="71"/>
        <end position="155"/>
    </location>
</feature>
<dbReference type="AlphaFoldDB" id="A0A9P8RKP9"/>
<keyword evidence="8" id="KW-0496">Mitochondrion</keyword>
<evidence type="ECO:0000313" key="12">
    <source>
        <dbReference type="EMBL" id="KAH6645085.1"/>
    </source>
</evidence>
<keyword evidence="13" id="KW-1185">Reference proteome</keyword>
<reference evidence="12" key="1">
    <citation type="journal article" date="2021" name="Nat. Commun.">
        <title>Genetic determinants of endophytism in the Arabidopsis root mycobiome.</title>
        <authorList>
            <person name="Mesny F."/>
            <person name="Miyauchi S."/>
            <person name="Thiergart T."/>
            <person name="Pickel B."/>
            <person name="Atanasova L."/>
            <person name="Karlsson M."/>
            <person name="Huettel B."/>
            <person name="Barry K.W."/>
            <person name="Haridas S."/>
            <person name="Chen C."/>
            <person name="Bauer D."/>
            <person name="Andreopoulos W."/>
            <person name="Pangilinan J."/>
            <person name="LaButti K."/>
            <person name="Riley R."/>
            <person name="Lipzen A."/>
            <person name="Clum A."/>
            <person name="Drula E."/>
            <person name="Henrissat B."/>
            <person name="Kohler A."/>
            <person name="Grigoriev I.V."/>
            <person name="Martin F.M."/>
            <person name="Hacquard S."/>
        </authorList>
    </citation>
    <scope>NUCLEOTIDE SEQUENCE</scope>
    <source>
        <strain evidence="12">MPI-SDFR-AT-0073</strain>
    </source>
</reference>
<comment type="caution">
    <text evidence="12">The sequence shown here is derived from an EMBL/GenBank/DDBJ whole genome shotgun (WGS) entry which is preliminary data.</text>
</comment>
<comment type="similarity">
    <text evidence="2 11">Belongs to the mitochondrial carrier (TC 2.A.29) family.</text>
</comment>
<dbReference type="EMBL" id="JAGPXC010000012">
    <property type="protein sequence ID" value="KAH6645085.1"/>
    <property type="molecule type" value="Genomic_DNA"/>
</dbReference>
<name>A0A9P8RKP9_9PEZI</name>
<dbReference type="InterPro" id="IPR018108">
    <property type="entry name" value="MCP_transmembrane"/>
</dbReference>
<evidence type="ECO:0000256" key="3">
    <source>
        <dbReference type="ARBA" id="ARBA00022448"/>
    </source>
</evidence>
<protein>
    <submittedName>
        <fullName evidence="12">Mitochondrial carrier protein</fullName>
    </submittedName>
</protein>
<evidence type="ECO:0000256" key="9">
    <source>
        <dbReference type="ARBA" id="ARBA00023136"/>
    </source>
</evidence>
<evidence type="ECO:0000256" key="8">
    <source>
        <dbReference type="ARBA" id="ARBA00023128"/>
    </source>
</evidence>
<proteinExistence type="inferred from homology"/>
<evidence type="ECO:0000256" key="5">
    <source>
        <dbReference type="ARBA" id="ARBA00022737"/>
    </source>
</evidence>
<evidence type="ECO:0000256" key="11">
    <source>
        <dbReference type="RuleBase" id="RU000488"/>
    </source>
</evidence>
<evidence type="ECO:0000256" key="4">
    <source>
        <dbReference type="ARBA" id="ARBA00022692"/>
    </source>
</evidence>
<keyword evidence="6" id="KW-0999">Mitochondrion inner membrane</keyword>
<keyword evidence="9 10" id="KW-0472">Membrane</keyword>
<keyword evidence="4 10" id="KW-0812">Transmembrane</keyword>
<comment type="subcellular location">
    <subcellularLocation>
        <location evidence="1">Mitochondrion membrane</location>
        <topology evidence="1">Multi-pass membrane protein</topology>
    </subcellularLocation>
</comment>
<keyword evidence="5" id="KW-0677">Repeat</keyword>
<dbReference type="InterPro" id="IPR049563">
    <property type="entry name" value="TXTP-like"/>
</dbReference>
<keyword evidence="7" id="KW-1133">Transmembrane helix</keyword>
<dbReference type="PROSITE" id="PS50920">
    <property type="entry name" value="SOLCAR"/>
    <property type="match status" value="2"/>
</dbReference>
<evidence type="ECO:0000256" key="7">
    <source>
        <dbReference type="ARBA" id="ARBA00022989"/>
    </source>
</evidence>